<organism evidence="2 3">
    <name type="scientific">Neisseria animaloris</name>
    <dbReference type="NCBI Taxonomy" id="326522"/>
    <lineage>
        <taxon>Bacteria</taxon>
        <taxon>Pseudomonadati</taxon>
        <taxon>Pseudomonadota</taxon>
        <taxon>Betaproteobacteria</taxon>
        <taxon>Neisseriales</taxon>
        <taxon>Neisseriaceae</taxon>
        <taxon>Neisseria</taxon>
    </lineage>
</organism>
<name>A0A1X3CM75_9NEIS</name>
<dbReference type="Pfam" id="PF08410">
    <property type="entry name" value="DUF1737"/>
    <property type="match status" value="1"/>
</dbReference>
<proteinExistence type="predicted"/>
<protein>
    <submittedName>
        <fullName evidence="2">Uncharacterized conserved small protein</fullName>
    </submittedName>
</protein>
<sequence length="65" mass="7368">MKVYRMLTGPDDAVFCRRVTEALQQGWDLYGNPVMTYTPDGVQVGQAVVKELEGAYDPDKPLRDY</sequence>
<dbReference type="RefSeq" id="WP_085389276.1">
    <property type="nucleotide sequence ID" value="NZ_JBGNXI010000002.1"/>
</dbReference>
<feature type="domain" description="DUF1737" evidence="1">
    <location>
        <begin position="1"/>
        <end position="51"/>
    </location>
</feature>
<dbReference type="KEGG" id="nani:NCTC12227_00224"/>
<dbReference type="OrthoDB" id="9809803at2"/>
<dbReference type="Proteomes" id="UP000268229">
    <property type="component" value="Chromosome"/>
</dbReference>
<dbReference type="AlphaFoldDB" id="A0A1X3CM75"/>
<accession>A0A1X3CM75</accession>
<dbReference type="EMBL" id="LR134516">
    <property type="protein sequence ID" value="VEJ20517.1"/>
    <property type="molecule type" value="Genomic_DNA"/>
</dbReference>
<evidence type="ECO:0000313" key="2">
    <source>
        <dbReference type="EMBL" id="VEJ20517.1"/>
    </source>
</evidence>
<dbReference type="InterPro" id="IPR013619">
    <property type="entry name" value="DUF1737"/>
</dbReference>
<reference evidence="2 3" key="1">
    <citation type="submission" date="2018-12" db="EMBL/GenBank/DDBJ databases">
        <authorList>
            <consortium name="Pathogen Informatics"/>
        </authorList>
    </citation>
    <scope>NUCLEOTIDE SEQUENCE [LARGE SCALE GENOMIC DNA]</scope>
    <source>
        <strain evidence="2 3">NCTC12227</strain>
    </source>
</reference>
<evidence type="ECO:0000259" key="1">
    <source>
        <dbReference type="Pfam" id="PF08410"/>
    </source>
</evidence>
<keyword evidence="3" id="KW-1185">Reference proteome</keyword>
<dbReference type="STRING" id="326522.BWD08_00865"/>
<gene>
    <name evidence="2" type="ORF">NCTC12227_00224</name>
</gene>
<evidence type="ECO:0000313" key="3">
    <source>
        <dbReference type="Proteomes" id="UP000268229"/>
    </source>
</evidence>